<dbReference type="PANTHER" id="PTHR42886:SF53">
    <property type="entry name" value="ALPHA_BETA-HYDROLASES SUPERFAMILY PROTEIN"/>
    <property type="match status" value="1"/>
</dbReference>
<dbReference type="Proteomes" id="UP000247459">
    <property type="component" value="Unassembled WGS sequence"/>
</dbReference>
<dbReference type="Pfam" id="PF12146">
    <property type="entry name" value="Hydrolase_4"/>
    <property type="match status" value="1"/>
</dbReference>
<dbReference type="EC" id="3.1.1.41" evidence="2"/>
<evidence type="ECO:0000313" key="3">
    <source>
        <dbReference type="Proteomes" id="UP000247459"/>
    </source>
</evidence>
<proteinExistence type="predicted"/>
<dbReference type="PANTHER" id="PTHR42886">
    <property type="entry name" value="RE40534P-RELATED"/>
    <property type="match status" value="1"/>
</dbReference>
<dbReference type="OrthoDB" id="9780269at2"/>
<evidence type="ECO:0000259" key="1">
    <source>
        <dbReference type="Pfam" id="PF12146"/>
    </source>
</evidence>
<name>A0A2W0C055_9BACL</name>
<reference evidence="2 3" key="1">
    <citation type="submission" date="2018-01" db="EMBL/GenBank/DDBJ databases">
        <title>Genome sequence of the PGP bacterium Paenibacillus illinoisensis E3.</title>
        <authorList>
            <person name="Rolli E."/>
            <person name="Marasco R."/>
            <person name="Bessem C."/>
            <person name="Michoud G."/>
            <person name="Gaiarsa S."/>
            <person name="Borin S."/>
            <person name="Daffonchio D."/>
        </authorList>
    </citation>
    <scope>NUCLEOTIDE SEQUENCE [LARGE SCALE GENOMIC DNA]</scope>
    <source>
        <strain evidence="2 3">E3</strain>
    </source>
</reference>
<accession>A0A2W0C055</accession>
<dbReference type="AlphaFoldDB" id="A0A2W0C055"/>
<dbReference type="EMBL" id="PRLG01000039">
    <property type="protein sequence ID" value="PYY25096.1"/>
    <property type="molecule type" value="Genomic_DNA"/>
</dbReference>
<dbReference type="SUPFAM" id="SSF53474">
    <property type="entry name" value="alpha/beta-Hydrolases"/>
    <property type="match status" value="1"/>
</dbReference>
<dbReference type="RefSeq" id="WP_110822960.1">
    <property type="nucleotide sequence ID" value="NZ_PRLG01000039.1"/>
</dbReference>
<comment type="caution">
    <text evidence="2">The sequence shown here is derived from an EMBL/GenBank/DDBJ whole genome shotgun (WGS) entry which is preliminary data.</text>
</comment>
<dbReference type="Gene3D" id="3.40.50.1820">
    <property type="entry name" value="alpha/beta hydrolase"/>
    <property type="match status" value="1"/>
</dbReference>
<dbReference type="InterPro" id="IPR022742">
    <property type="entry name" value="Hydrolase_4"/>
</dbReference>
<organism evidence="2 3">
    <name type="scientific">Paenibacillus illinoisensis</name>
    <dbReference type="NCBI Taxonomy" id="59845"/>
    <lineage>
        <taxon>Bacteria</taxon>
        <taxon>Bacillati</taxon>
        <taxon>Bacillota</taxon>
        <taxon>Bacilli</taxon>
        <taxon>Bacillales</taxon>
        <taxon>Paenibacillaceae</taxon>
        <taxon>Paenibacillus</taxon>
    </lineage>
</organism>
<protein>
    <submittedName>
        <fullName evidence="2">Feruloyl esterase III</fullName>
        <ecNumber evidence="2">3.1.1.41</ecNumber>
    </submittedName>
</protein>
<gene>
    <name evidence="2" type="ORF">PIL02S_06690</name>
</gene>
<feature type="domain" description="Serine aminopeptidase S33" evidence="1">
    <location>
        <begin position="33"/>
        <end position="149"/>
    </location>
</feature>
<dbReference type="Gene3D" id="2.40.160.20">
    <property type="match status" value="1"/>
</dbReference>
<keyword evidence="2" id="KW-0378">Hydrolase</keyword>
<evidence type="ECO:0000313" key="2">
    <source>
        <dbReference type="EMBL" id="PYY25096.1"/>
    </source>
</evidence>
<dbReference type="InterPro" id="IPR029058">
    <property type="entry name" value="AB_hydrolase_fold"/>
</dbReference>
<dbReference type="GO" id="GO:0047739">
    <property type="term" value="F:cephalosporin-C deacetylase activity"/>
    <property type="evidence" value="ECO:0007669"/>
    <property type="project" value="UniProtKB-EC"/>
</dbReference>
<sequence length="386" mass="42876">MKNEVIERDFSCIRDGLTIRGKEFLPIGDQLPAIIVSHGFGGNSKDLEEYCRTFASWGYASYCFDFCGGCANEEGRSDGKSSDMTVLTECDDLEVVMNYVQGLSYVDDNRLTLMGFSQGGFVSALTAAKCAKEVEALILLYPALCIPDDARQGALAGSSYDVHDVPEIIECGKMTIGKKFHETVVDMNPYQEIMPYKNPVLLIHGTADETVHYNYSVEAQKSYELGQCHLQLVKEAGHHFTDKQKASVLVSIHEFLLGKKEVLTIDVRITGSEVRIEEGDDKQISISFTGSCECPYFKGEILQGAEDIQDYHEGKLVKVRAEYALEGVDYEEKRCIIHIVNQHVKGELKPTITTDSKALDFLNHADLTATLEGFTDGLTVRIFSVE</sequence>